<dbReference type="InterPro" id="IPR001345">
    <property type="entry name" value="PG/BPGM_mutase_AS"/>
</dbReference>
<protein>
    <submittedName>
        <fullName evidence="1">Phosphohistidine phosphatase SixA</fullName>
    </submittedName>
</protein>
<reference evidence="1 2" key="1">
    <citation type="journal article" date="2014" name="Int. J. Syst. Evol. Microbiol.">
        <title>Complete genome sequence of Corynebacterium casei LMG S-19264T (=DSM 44701T), isolated from a smear-ripened cheese.</title>
        <authorList>
            <consortium name="US DOE Joint Genome Institute (JGI-PGF)"/>
            <person name="Walter F."/>
            <person name="Albersmeier A."/>
            <person name="Kalinowski J."/>
            <person name="Ruckert C."/>
        </authorList>
    </citation>
    <scope>NUCLEOTIDE SEQUENCE [LARGE SCALE GENOMIC DNA]</scope>
    <source>
        <strain evidence="1 2">CGMCC 1.7286</strain>
    </source>
</reference>
<dbReference type="AlphaFoldDB" id="A0A918DP57"/>
<dbReference type="PROSITE" id="PS00175">
    <property type="entry name" value="PG_MUTASE"/>
    <property type="match status" value="1"/>
</dbReference>
<organism evidence="1 2">
    <name type="scientific">Marinobacterium nitratireducens</name>
    <dbReference type="NCBI Taxonomy" id="518897"/>
    <lineage>
        <taxon>Bacteria</taxon>
        <taxon>Pseudomonadati</taxon>
        <taxon>Pseudomonadota</taxon>
        <taxon>Gammaproteobacteria</taxon>
        <taxon>Oceanospirillales</taxon>
        <taxon>Oceanospirillaceae</taxon>
        <taxon>Marinobacterium</taxon>
    </lineage>
</organism>
<dbReference type="NCBIfam" id="TIGR00249">
    <property type="entry name" value="sixA"/>
    <property type="match status" value="1"/>
</dbReference>
<sequence length="153" mass="16492">MKLYLMRHGEAGFNAASDFERSLTEAGVAALDRLLEREHETLRDIRLIVSSPYLRARQTAQRLAAHLGAVQLDPVGAFTPESEVTTALAALETCATDGLLLVAHQPLLGKLVATLCDGDARYPEPMLPGSIAILELDWPAAGLGVLVKKLDCF</sequence>
<accession>A0A918DP57</accession>
<dbReference type="SUPFAM" id="SSF53254">
    <property type="entry name" value="Phosphoglycerate mutase-like"/>
    <property type="match status" value="1"/>
</dbReference>
<dbReference type="Proteomes" id="UP000599578">
    <property type="component" value="Unassembled WGS sequence"/>
</dbReference>
<proteinExistence type="predicted"/>
<dbReference type="InterPro" id="IPR029033">
    <property type="entry name" value="His_PPase_superfam"/>
</dbReference>
<evidence type="ECO:0000313" key="2">
    <source>
        <dbReference type="Proteomes" id="UP000599578"/>
    </source>
</evidence>
<name>A0A918DP57_9GAMM</name>
<evidence type="ECO:0000313" key="1">
    <source>
        <dbReference type="EMBL" id="GGO75891.1"/>
    </source>
</evidence>
<dbReference type="SMART" id="SM00855">
    <property type="entry name" value="PGAM"/>
    <property type="match status" value="1"/>
</dbReference>
<dbReference type="EMBL" id="BMLT01000001">
    <property type="protein sequence ID" value="GGO75891.1"/>
    <property type="molecule type" value="Genomic_DNA"/>
</dbReference>
<dbReference type="InterPro" id="IPR013078">
    <property type="entry name" value="His_Pase_superF_clade-1"/>
</dbReference>
<dbReference type="Gene3D" id="3.40.50.1240">
    <property type="entry name" value="Phosphoglycerate mutase-like"/>
    <property type="match status" value="1"/>
</dbReference>
<dbReference type="CDD" id="cd07067">
    <property type="entry name" value="HP_PGM_like"/>
    <property type="match status" value="1"/>
</dbReference>
<dbReference type="RefSeq" id="WP_188857398.1">
    <property type="nucleotide sequence ID" value="NZ_BMLT01000001.1"/>
</dbReference>
<gene>
    <name evidence="1" type="primary">sixA</name>
    <name evidence="1" type="ORF">GCM10011348_01760</name>
</gene>
<dbReference type="InterPro" id="IPR004449">
    <property type="entry name" value="SixA"/>
</dbReference>
<dbReference type="GO" id="GO:0005737">
    <property type="term" value="C:cytoplasm"/>
    <property type="evidence" value="ECO:0007669"/>
    <property type="project" value="InterPro"/>
</dbReference>
<comment type="caution">
    <text evidence="1">The sequence shown here is derived from an EMBL/GenBank/DDBJ whole genome shotgun (WGS) entry which is preliminary data.</text>
</comment>
<dbReference type="Pfam" id="PF00300">
    <property type="entry name" value="His_Phos_1"/>
    <property type="match status" value="1"/>
</dbReference>
<dbReference type="GO" id="GO:0101006">
    <property type="term" value="F:protein histidine phosphatase activity"/>
    <property type="evidence" value="ECO:0007669"/>
    <property type="project" value="InterPro"/>
</dbReference>
<keyword evidence="2" id="KW-1185">Reference proteome</keyword>